<evidence type="ECO:0000259" key="4">
    <source>
        <dbReference type="SMART" id="SM00062"/>
    </source>
</evidence>
<organism evidence="5 6">
    <name type="scientific">Pseudomonas triclosanedens</name>
    <dbReference type="NCBI Taxonomy" id="2961893"/>
    <lineage>
        <taxon>Bacteria</taxon>
        <taxon>Pseudomonadati</taxon>
        <taxon>Pseudomonadota</taxon>
        <taxon>Gammaproteobacteria</taxon>
        <taxon>Pseudomonadales</taxon>
        <taxon>Pseudomonadaceae</taxon>
        <taxon>Pseudomonas</taxon>
    </lineage>
</organism>
<evidence type="ECO:0000256" key="3">
    <source>
        <dbReference type="SAM" id="SignalP"/>
    </source>
</evidence>
<dbReference type="Pfam" id="PF00497">
    <property type="entry name" value="SBP_bac_3"/>
    <property type="match status" value="1"/>
</dbReference>
<accession>A0ABY7A3G5</accession>
<dbReference type="Proteomes" id="UP001163624">
    <property type="component" value="Chromosome"/>
</dbReference>
<evidence type="ECO:0000256" key="2">
    <source>
        <dbReference type="ARBA" id="ARBA00022729"/>
    </source>
</evidence>
<feature type="domain" description="Solute-binding protein family 3/N-terminal" evidence="4">
    <location>
        <begin position="38"/>
        <end position="263"/>
    </location>
</feature>
<dbReference type="SMART" id="SM00062">
    <property type="entry name" value="PBPb"/>
    <property type="match status" value="1"/>
</dbReference>
<dbReference type="RefSeq" id="WP_254472185.1">
    <property type="nucleotide sequence ID" value="NZ_CP113432.1"/>
</dbReference>
<protein>
    <submittedName>
        <fullName evidence="5">Transporter substrate-binding domain-containing protein</fullName>
    </submittedName>
</protein>
<keyword evidence="6" id="KW-1185">Reference proteome</keyword>
<evidence type="ECO:0000313" key="6">
    <source>
        <dbReference type="Proteomes" id="UP001163624"/>
    </source>
</evidence>
<dbReference type="PANTHER" id="PTHR35936">
    <property type="entry name" value="MEMBRANE-BOUND LYTIC MUREIN TRANSGLYCOSYLASE F"/>
    <property type="match status" value="1"/>
</dbReference>
<comment type="similarity">
    <text evidence="1">Belongs to the bacterial solute-binding protein 3 family.</text>
</comment>
<gene>
    <name evidence="5" type="ORF">OU419_10980</name>
</gene>
<evidence type="ECO:0000313" key="5">
    <source>
        <dbReference type="EMBL" id="WAI51741.1"/>
    </source>
</evidence>
<dbReference type="Gene3D" id="3.40.190.10">
    <property type="entry name" value="Periplasmic binding protein-like II"/>
    <property type="match status" value="2"/>
</dbReference>
<feature type="chain" id="PRO_5047076675" evidence="3">
    <location>
        <begin position="22"/>
        <end position="275"/>
    </location>
</feature>
<feature type="signal peptide" evidence="3">
    <location>
        <begin position="1"/>
        <end position="21"/>
    </location>
</feature>
<keyword evidence="2 3" id="KW-0732">Signal</keyword>
<dbReference type="EMBL" id="CP113432">
    <property type="protein sequence ID" value="WAI51741.1"/>
    <property type="molecule type" value="Genomic_DNA"/>
</dbReference>
<sequence>MRKISSYVVCACIAASGSTFAADACKPAHDLKTLVPGQLTVATMVIPPFSIPEGKGIKGVDGQIISRIAEMECLKLKPIFVDTRAVMQYVLIDKADVAVGNWFRTAARGKVMDMSEPVYIDSLGVYSKTGVKDLVQLSREDKIVGSVQGYNWTADLQKLFGNNLKLYPNPVALAQDLTSGRVDVGLDSYSSGIYAQQQGALGGYKIVHAAPTESVKASIEPAQIAFMYKKGNDQLGQAINANLKVMRDNGEVGAALEAYGLSAQDSDVGTPREIE</sequence>
<name>A0ABY7A3G5_9PSED</name>
<evidence type="ECO:0000256" key="1">
    <source>
        <dbReference type="ARBA" id="ARBA00010333"/>
    </source>
</evidence>
<dbReference type="SUPFAM" id="SSF53850">
    <property type="entry name" value="Periplasmic binding protein-like II"/>
    <property type="match status" value="1"/>
</dbReference>
<dbReference type="InterPro" id="IPR001638">
    <property type="entry name" value="Solute-binding_3/MltF_N"/>
</dbReference>
<dbReference type="PANTHER" id="PTHR35936:SF17">
    <property type="entry name" value="ARGININE-BINDING EXTRACELLULAR PROTEIN ARTP"/>
    <property type="match status" value="1"/>
</dbReference>
<proteinExistence type="inferred from homology"/>
<reference evidence="5" key="1">
    <citation type="submission" date="2022-11" db="EMBL/GenBank/DDBJ databases">
        <title>Pseudomonas triclosanedens sp. nov., a triclosan degrader isolated from activated sludge.</title>
        <authorList>
            <person name="Yin Y."/>
            <person name="Lu Z."/>
        </authorList>
    </citation>
    <scope>NUCLEOTIDE SEQUENCE</scope>
    <source>
        <strain evidence="5">ZM23</strain>
    </source>
</reference>